<keyword evidence="2" id="KW-1185">Reference proteome</keyword>
<sequence>MFAWTVLLGPKHERGSMADQIDIRRLVNFETAIDGTAVKLVAEDQAGRTVDIILTVEILSALLMTLPKMASSAVRRANHDPRMRITYPLREFQIEAAPDNFRILTIGTPDGFTVSFSLTEELSRELGEAHLKGSGERAKTH</sequence>
<evidence type="ECO:0000313" key="1">
    <source>
        <dbReference type="EMBL" id="SHN77667.1"/>
    </source>
</evidence>
<dbReference type="EMBL" id="LT670849">
    <property type="protein sequence ID" value="SHN77667.1"/>
    <property type="molecule type" value="Genomic_DNA"/>
</dbReference>
<organism evidence="1 2">
    <name type="scientific">Bradyrhizobium erythrophlei</name>
    <dbReference type="NCBI Taxonomy" id="1437360"/>
    <lineage>
        <taxon>Bacteria</taxon>
        <taxon>Pseudomonadati</taxon>
        <taxon>Pseudomonadota</taxon>
        <taxon>Alphaproteobacteria</taxon>
        <taxon>Hyphomicrobiales</taxon>
        <taxon>Nitrobacteraceae</taxon>
        <taxon>Bradyrhizobium</taxon>
    </lineage>
</organism>
<gene>
    <name evidence="1" type="ORF">SAMN05444170_3482</name>
</gene>
<accession>A0A1M7U440</accession>
<evidence type="ECO:0000313" key="2">
    <source>
        <dbReference type="Proteomes" id="UP000184096"/>
    </source>
</evidence>
<name>A0A1M7U440_9BRAD</name>
<dbReference type="Proteomes" id="UP000184096">
    <property type="component" value="Chromosome I"/>
</dbReference>
<proteinExistence type="predicted"/>
<protein>
    <submittedName>
        <fullName evidence="1">Uncharacterized protein</fullName>
    </submittedName>
</protein>
<dbReference type="AlphaFoldDB" id="A0A1M7U440"/>
<reference evidence="2" key="1">
    <citation type="submission" date="2016-11" db="EMBL/GenBank/DDBJ databases">
        <authorList>
            <person name="Varghese N."/>
            <person name="Submissions S."/>
        </authorList>
    </citation>
    <scope>NUCLEOTIDE SEQUENCE [LARGE SCALE GENOMIC DNA]</scope>
    <source>
        <strain evidence="2">GAS401</strain>
    </source>
</reference>